<proteinExistence type="predicted"/>
<dbReference type="EMBL" id="BRXU01000024">
    <property type="protein sequence ID" value="GLC58709.1"/>
    <property type="molecule type" value="Genomic_DNA"/>
</dbReference>
<organism evidence="1 2">
    <name type="scientific">Pleodorina starrii</name>
    <dbReference type="NCBI Taxonomy" id="330485"/>
    <lineage>
        <taxon>Eukaryota</taxon>
        <taxon>Viridiplantae</taxon>
        <taxon>Chlorophyta</taxon>
        <taxon>core chlorophytes</taxon>
        <taxon>Chlorophyceae</taxon>
        <taxon>CS clade</taxon>
        <taxon>Chlamydomonadales</taxon>
        <taxon>Volvocaceae</taxon>
        <taxon>Pleodorina</taxon>
    </lineage>
</organism>
<protein>
    <submittedName>
        <fullName evidence="1">Uncharacterized protein</fullName>
    </submittedName>
</protein>
<evidence type="ECO:0000313" key="1">
    <source>
        <dbReference type="EMBL" id="GLC58709.1"/>
    </source>
</evidence>
<keyword evidence="2" id="KW-1185">Reference proteome</keyword>
<reference evidence="1 2" key="1">
    <citation type="journal article" date="2023" name="Commun. Biol.">
        <title>Reorganization of the ancestral sex-determining regions during the evolution of trioecy in Pleodorina starrii.</title>
        <authorList>
            <person name="Takahashi K."/>
            <person name="Suzuki S."/>
            <person name="Kawai-Toyooka H."/>
            <person name="Yamamoto K."/>
            <person name="Hamaji T."/>
            <person name="Ootsuki R."/>
            <person name="Yamaguchi H."/>
            <person name="Kawachi M."/>
            <person name="Higashiyama T."/>
            <person name="Nozaki H."/>
        </authorList>
    </citation>
    <scope>NUCLEOTIDE SEQUENCE [LARGE SCALE GENOMIC DNA]</scope>
    <source>
        <strain evidence="1 2">NIES-4479</strain>
    </source>
</reference>
<dbReference type="Proteomes" id="UP001165080">
    <property type="component" value="Unassembled WGS sequence"/>
</dbReference>
<sequence>MRPRTLSRELQEQLAEMKVPEILWPQANIITYASPMIRNMAATSACLVFQGPPTAGSVKIWDLATSPC</sequence>
<gene>
    <name evidence="1" type="primary">PLESTB002092</name>
    <name evidence="1" type="ORF">PLESTB_001392300</name>
</gene>
<accession>A0A9W6F719</accession>
<name>A0A9W6F719_9CHLO</name>
<dbReference type="AlphaFoldDB" id="A0A9W6F719"/>
<comment type="caution">
    <text evidence="1">The sequence shown here is derived from an EMBL/GenBank/DDBJ whole genome shotgun (WGS) entry which is preliminary data.</text>
</comment>
<evidence type="ECO:0000313" key="2">
    <source>
        <dbReference type="Proteomes" id="UP001165080"/>
    </source>
</evidence>